<keyword evidence="2" id="KW-1185">Reference proteome</keyword>
<organism evidence="1 2">
    <name type="scientific">Diversispora epigaea</name>
    <dbReference type="NCBI Taxonomy" id="1348612"/>
    <lineage>
        <taxon>Eukaryota</taxon>
        <taxon>Fungi</taxon>
        <taxon>Fungi incertae sedis</taxon>
        <taxon>Mucoromycota</taxon>
        <taxon>Glomeromycotina</taxon>
        <taxon>Glomeromycetes</taxon>
        <taxon>Diversisporales</taxon>
        <taxon>Diversisporaceae</taxon>
        <taxon>Diversispora</taxon>
    </lineage>
</organism>
<accession>A0A397GFC9</accession>
<sequence>MIFPCYDLMNKNFNTAQIAKKIEHNLTTIHQFINRYKKTGNIKNLSYSKWPTALNNNEKNKLVNEIIKN</sequence>
<dbReference type="STRING" id="1348612.A0A397GFC9"/>
<comment type="caution">
    <text evidence="1">The sequence shown here is derived from an EMBL/GenBank/DDBJ whole genome shotgun (WGS) entry which is preliminary data.</text>
</comment>
<dbReference type="OrthoDB" id="2430233at2759"/>
<protein>
    <submittedName>
        <fullName evidence="1">Uncharacterized protein</fullName>
    </submittedName>
</protein>
<dbReference type="AlphaFoldDB" id="A0A397GFC9"/>
<reference evidence="1 2" key="1">
    <citation type="submission" date="2018-08" db="EMBL/GenBank/DDBJ databases">
        <title>Genome and evolution of the arbuscular mycorrhizal fungus Diversispora epigaea (formerly Glomus versiforme) and its bacterial endosymbionts.</title>
        <authorList>
            <person name="Sun X."/>
            <person name="Fei Z."/>
            <person name="Harrison M."/>
        </authorList>
    </citation>
    <scope>NUCLEOTIDE SEQUENCE [LARGE SCALE GENOMIC DNA]</scope>
    <source>
        <strain evidence="1 2">IT104</strain>
    </source>
</reference>
<proteinExistence type="predicted"/>
<gene>
    <name evidence="1" type="ORF">Glove_541g50</name>
</gene>
<evidence type="ECO:0000313" key="1">
    <source>
        <dbReference type="EMBL" id="RHZ48839.1"/>
    </source>
</evidence>
<dbReference type="EMBL" id="PQFF01000460">
    <property type="protein sequence ID" value="RHZ48839.1"/>
    <property type="molecule type" value="Genomic_DNA"/>
</dbReference>
<evidence type="ECO:0000313" key="2">
    <source>
        <dbReference type="Proteomes" id="UP000266861"/>
    </source>
</evidence>
<name>A0A397GFC9_9GLOM</name>
<dbReference type="Proteomes" id="UP000266861">
    <property type="component" value="Unassembled WGS sequence"/>
</dbReference>